<proteinExistence type="predicted"/>
<evidence type="ECO:0000259" key="7">
    <source>
        <dbReference type="Pfam" id="PF00482"/>
    </source>
</evidence>
<keyword evidence="5 6" id="KW-0472">Membrane</keyword>
<evidence type="ECO:0000256" key="1">
    <source>
        <dbReference type="ARBA" id="ARBA00004651"/>
    </source>
</evidence>
<organism evidence="8">
    <name type="scientific">bioreactor metagenome</name>
    <dbReference type="NCBI Taxonomy" id="1076179"/>
    <lineage>
        <taxon>unclassified sequences</taxon>
        <taxon>metagenomes</taxon>
        <taxon>ecological metagenomes</taxon>
    </lineage>
</organism>
<dbReference type="PANTHER" id="PTHR35007">
    <property type="entry name" value="INTEGRAL MEMBRANE PROTEIN-RELATED"/>
    <property type="match status" value="1"/>
</dbReference>
<name>A0A644WPG2_9ZZZZ</name>
<dbReference type="PANTHER" id="PTHR35007:SF2">
    <property type="entry name" value="PILUS ASSEMBLE PROTEIN"/>
    <property type="match status" value="1"/>
</dbReference>
<evidence type="ECO:0000313" key="8">
    <source>
        <dbReference type="EMBL" id="MPM05765.1"/>
    </source>
</evidence>
<feature type="transmembrane region" description="Helical" evidence="6">
    <location>
        <begin position="284"/>
        <end position="306"/>
    </location>
</feature>
<comment type="caution">
    <text evidence="8">The sequence shown here is derived from an EMBL/GenBank/DDBJ whole genome shotgun (WGS) entry which is preliminary data.</text>
</comment>
<keyword evidence="3 6" id="KW-0812">Transmembrane</keyword>
<comment type="subcellular location">
    <subcellularLocation>
        <location evidence="1">Cell membrane</location>
        <topology evidence="1">Multi-pass membrane protein</topology>
    </subcellularLocation>
</comment>
<dbReference type="Pfam" id="PF00482">
    <property type="entry name" value="T2SSF"/>
    <property type="match status" value="1"/>
</dbReference>
<dbReference type="AlphaFoldDB" id="A0A644WPG2"/>
<sequence length="312" mass="34788">MTGFIALAWGALIFSLILLSLGAYGERRDLVSRRVSSVLNNSQKVNILDEELSKPLSERLIKPLLKAFFSKIEKYAIKNSNTESNTKKQKSNKLKKMLHQAGMSISVSEYSFIRLIVIVSTAALFGIISIAVGLSMRSVLGVVFGIYVGYTVVRFQLASKISKRRRSMEKQLPDVLDLLSVNVEAGLGFEQALLHVIGHFEGPIIDELTITYREMTMGRPRREALILLAERCDLNEVKTFTGSIVQAEQLGISIKNVLRTQATAMRTNRRNKVEEKAMKISVKILLPMVGFIFPVLLIVLMGPAAMKIISIF</sequence>
<dbReference type="GO" id="GO:0005886">
    <property type="term" value="C:plasma membrane"/>
    <property type="evidence" value="ECO:0007669"/>
    <property type="project" value="UniProtKB-SubCell"/>
</dbReference>
<feature type="transmembrane region" description="Helical" evidence="6">
    <location>
        <begin position="112"/>
        <end position="132"/>
    </location>
</feature>
<feature type="transmembrane region" description="Helical" evidence="6">
    <location>
        <begin position="138"/>
        <end position="157"/>
    </location>
</feature>
<accession>A0A644WPG2</accession>
<keyword evidence="2" id="KW-1003">Cell membrane</keyword>
<evidence type="ECO:0000256" key="3">
    <source>
        <dbReference type="ARBA" id="ARBA00022692"/>
    </source>
</evidence>
<protein>
    <recommendedName>
        <fullName evidence="7">Type II secretion system protein GspF domain-containing protein</fullName>
    </recommendedName>
</protein>
<evidence type="ECO:0000256" key="2">
    <source>
        <dbReference type="ARBA" id="ARBA00022475"/>
    </source>
</evidence>
<keyword evidence="4 6" id="KW-1133">Transmembrane helix</keyword>
<dbReference type="InterPro" id="IPR018076">
    <property type="entry name" value="T2SS_GspF_dom"/>
</dbReference>
<evidence type="ECO:0000256" key="5">
    <source>
        <dbReference type="ARBA" id="ARBA00023136"/>
    </source>
</evidence>
<feature type="domain" description="Type II secretion system protein GspF" evidence="7">
    <location>
        <begin position="176"/>
        <end position="301"/>
    </location>
</feature>
<gene>
    <name evidence="8" type="ORF">SDC9_52060</name>
</gene>
<dbReference type="EMBL" id="VSSQ01001163">
    <property type="protein sequence ID" value="MPM05765.1"/>
    <property type="molecule type" value="Genomic_DNA"/>
</dbReference>
<feature type="transmembrane region" description="Helical" evidence="6">
    <location>
        <begin position="6"/>
        <end position="24"/>
    </location>
</feature>
<reference evidence="8" key="1">
    <citation type="submission" date="2019-08" db="EMBL/GenBank/DDBJ databases">
        <authorList>
            <person name="Kucharzyk K."/>
            <person name="Murdoch R.W."/>
            <person name="Higgins S."/>
            <person name="Loffler F."/>
        </authorList>
    </citation>
    <scope>NUCLEOTIDE SEQUENCE</scope>
</reference>
<evidence type="ECO:0000256" key="6">
    <source>
        <dbReference type="SAM" id="Phobius"/>
    </source>
</evidence>
<evidence type="ECO:0000256" key="4">
    <source>
        <dbReference type="ARBA" id="ARBA00022989"/>
    </source>
</evidence>